<dbReference type="HAMAP" id="MF_03100">
    <property type="entry name" value="Endonuc_su_Slx1"/>
    <property type="match status" value="1"/>
</dbReference>
<dbReference type="GeneID" id="28723027"/>
<dbReference type="STRING" id="45286.A0A109UWE7"/>
<dbReference type="Gene3D" id="3.30.40.10">
    <property type="entry name" value="Zinc/RING finger domain, C3HC4 (zinc finger)"/>
    <property type="match status" value="1"/>
</dbReference>
<keyword evidence="8 11" id="KW-0233">DNA recombination</keyword>
<dbReference type="Pfam" id="PF21202">
    <property type="entry name" value="SLX1_C"/>
    <property type="match status" value="1"/>
</dbReference>
<keyword evidence="3 11" id="KW-0255">Endonuclease</keyword>
<dbReference type="RefSeq" id="XP_017986806.1">
    <property type="nucleotide sequence ID" value="XM_018131306.1"/>
</dbReference>
<keyword evidence="14" id="KW-1185">Reference proteome</keyword>
<dbReference type="GO" id="GO:0008270">
    <property type="term" value="F:zinc ion binding"/>
    <property type="evidence" value="ECO:0007669"/>
    <property type="project" value="UniProtKB-KW"/>
</dbReference>
<evidence type="ECO:0000256" key="2">
    <source>
        <dbReference type="ARBA" id="ARBA00022723"/>
    </source>
</evidence>
<name>A0A109UWE7_9SACH</name>
<keyword evidence="7" id="KW-0862">Zinc</keyword>
<evidence type="ECO:0000313" key="13">
    <source>
        <dbReference type="EMBL" id="AMD19810.1"/>
    </source>
</evidence>
<dbReference type="PROSITE" id="PS50164">
    <property type="entry name" value="GIY_YIG"/>
    <property type="match status" value="1"/>
</dbReference>
<sequence length="306" mass="35237">MSEEFERFNLPEFYGCYLLRSIPKRLSYYIGSTPSPVRRLRQHNGLLTKGGAYRTRREGTRPWEMVILVYSFPSKIAALQFEHAWQHPHQTRFISSDKRVVKNKKGGRSIHQKLAVLKLLLSHRFFKVMNLKVQIFSQEIRELWVQDRYKVDDPTINCILDEGALSQPDSTEDQSIINHAVSNLKLVEGFAEDVKKKDEALFANYKQRLSYGEITCSLCGTKVNYIEGVNLRLLAFCFNDLCEFASCLDCLYKCIIEEISLTDDKPLIPTRTQCPSCNIELEWSTVVRHSIKSAQVGKNCEDGIVD</sequence>
<gene>
    <name evidence="13" type="ORF">AW171_hschr31663</name>
</gene>
<dbReference type="FunFam" id="3.40.1440.10:FF:000006">
    <property type="entry name" value="Structure-specific endonuclease subunit SLX1"/>
    <property type="match status" value="1"/>
</dbReference>
<dbReference type="InterPro" id="IPR048749">
    <property type="entry name" value="SLX1_C"/>
</dbReference>
<dbReference type="GO" id="GO:0033557">
    <property type="term" value="C:Slx1-Slx4 complex"/>
    <property type="evidence" value="ECO:0007669"/>
    <property type="project" value="UniProtKB-UniRule"/>
</dbReference>
<evidence type="ECO:0000256" key="4">
    <source>
        <dbReference type="ARBA" id="ARBA00022763"/>
    </source>
</evidence>
<comment type="cofactor">
    <cofactor evidence="11">
        <name>a divalent metal cation</name>
        <dbReference type="ChEBI" id="CHEBI:60240"/>
    </cofactor>
</comment>
<evidence type="ECO:0000256" key="6">
    <source>
        <dbReference type="ARBA" id="ARBA00022801"/>
    </source>
</evidence>
<comment type="subunit">
    <text evidence="11">Forms a heterodimer with SLX4.</text>
</comment>
<keyword evidence="10 11" id="KW-0539">Nucleus</keyword>
<dbReference type="GO" id="GO:0008821">
    <property type="term" value="F:crossover junction DNA endonuclease activity"/>
    <property type="evidence" value="ECO:0007669"/>
    <property type="project" value="TreeGrafter"/>
</dbReference>
<dbReference type="InterPro" id="IPR013083">
    <property type="entry name" value="Znf_RING/FYVE/PHD"/>
</dbReference>
<evidence type="ECO:0000259" key="12">
    <source>
        <dbReference type="PROSITE" id="PS50164"/>
    </source>
</evidence>
<dbReference type="EMBL" id="CP014243">
    <property type="protein sequence ID" value="AMD19810.1"/>
    <property type="molecule type" value="Genomic_DNA"/>
</dbReference>
<evidence type="ECO:0000256" key="10">
    <source>
        <dbReference type="ARBA" id="ARBA00023242"/>
    </source>
</evidence>
<dbReference type="PANTHER" id="PTHR20208:SF10">
    <property type="entry name" value="STRUCTURE-SPECIFIC ENDONUCLEASE SUBUNIT SLX1"/>
    <property type="match status" value="1"/>
</dbReference>
<evidence type="ECO:0000256" key="5">
    <source>
        <dbReference type="ARBA" id="ARBA00022771"/>
    </source>
</evidence>
<dbReference type="Gene3D" id="3.40.1440.10">
    <property type="entry name" value="GIY-YIG endonuclease"/>
    <property type="match status" value="1"/>
</dbReference>
<evidence type="ECO:0000256" key="7">
    <source>
        <dbReference type="ARBA" id="ARBA00022833"/>
    </source>
</evidence>
<dbReference type="SMART" id="SM00465">
    <property type="entry name" value="GIYc"/>
    <property type="match status" value="1"/>
</dbReference>
<accession>A0A109UWE7</accession>
<comment type="similarity">
    <text evidence="11">Belongs to the SLX1 family.</text>
</comment>
<evidence type="ECO:0000256" key="8">
    <source>
        <dbReference type="ARBA" id="ARBA00023172"/>
    </source>
</evidence>
<keyword evidence="2" id="KW-0479">Metal-binding</keyword>
<comment type="subcellular location">
    <subcellularLocation>
        <location evidence="11">Nucleus</location>
    </subcellularLocation>
</comment>
<dbReference type="OrthoDB" id="24645at2759"/>
<organism evidence="13 14">
    <name type="scientific">Eremothecium sinecaudum</name>
    <dbReference type="NCBI Taxonomy" id="45286"/>
    <lineage>
        <taxon>Eukaryota</taxon>
        <taxon>Fungi</taxon>
        <taxon>Dikarya</taxon>
        <taxon>Ascomycota</taxon>
        <taxon>Saccharomycotina</taxon>
        <taxon>Saccharomycetes</taxon>
        <taxon>Saccharomycetales</taxon>
        <taxon>Saccharomycetaceae</taxon>
        <taxon>Eremothecium</taxon>
    </lineage>
</organism>
<dbReference type="Proteomes" id="UP000243052">
    <property type="component" value="Chromosome iii"/>
</dbReference>
<evidence type="ECO:0000256" key="3">
    <source>
        <dbReference type="ARBA" id="ARBA00022759"/>
    </source>
</evidence>
<dbReference type="AlphaFoldDB" id="A0A109UWE7"/>
<comment type="function">
    <text evidence="11">Catalytic subunit of the SLX1-SLX4 structure-specific endonuclease that resolves DNA secondary structures generated during DNA repair and recombination. Has endonuclease activity towards branched DNA substrates, introducing single-strand cuts in duplex DNA close to junctions with ss-DNA.</text>
</comment>
<keyword evidence="1 11" id="KW-0540">Nuclease</keyword>
<evidence type="ECO:0000256" key="11">
    <source>
        <dbReference type="HAMAP-Rule" id="MF_03100"/>
    </source>
</evidence>
<dbReference type="InterPro" id="IPR027520">
    <property type="entry name" value="Slx1"/>
</dbReference>
<evidence type="ECO:0000313" key="14">
    <source>
        <dbReference type="Proteomes" id="UP000243052"/>
    </source>
</evidence>
<dbReference type="InterPro" id="IPR000305">
    <property type="entry name" value="GIY-YIG_endonuc"/>
</dbReference>
<dbReference type="GO" id="GO:0017108">
    <property type="term" value="F:5'-flap endonuclease activity"/>
    <property type="evidence" value="ECO:0007669"/>
    <property type="project" value="InterPro"/>
</dbReference>
<proteinExistence type="inferred from homology"/>
<keyword evidence="4 11" id="KW-0227">DNA damage</keyword>
<dbReference type="PANTHER" id="PTHR20208">
    <property type="entry name" value="STRUCTURE-SPECIFIC ENDONUCLEASE SUBUNIT SLX1"/>
    <property type="match status" value="1"/>
</dbReference>
<evidence type="ECO:0000256" key="1">
    <source>
        <dbReference type="ARBA" id="ARBA00022722"/>
    </source>
</evidence>
<dbReference type="SUPFAM" id="SSF82771">
    <property type="entry name" value="GIY-YIG endonuclease"/>
    <property type="match status" value="1"/>
</dbReference>
<dbReference type="InterPro" id="IPR035901">
    <property type="entry name" value="GIY-YIG_endonuc_sf"/>
</dbReference>
<keyword evidence="5" id="KW-0863">Zinc-finger</keyword>
<evidence type="ECO:0000256" key="9">
    <source>
        <dbReference type="ARBA" id="ARBA00023204"/>
    </source>
</evidence>
<dbReference type="InterPro" id="IPR050381">
    <property type="entry name" value="SLX1_endonuclease"/>
</dbReference>
<comment type="caution">
    <text evidence="11">Lacks conserved residue(s) required for the propagation of feature annotation.</text>
</comment>
<protein>
    <submittedName>
        <fullName evidence="13">HCL341Cp</fullName>
    </submittedName>
</protein>
<reference evidence="13 14" key="1">
    <citation type="submission" date="2016-01" db="EMBL/GenBank/DDBJ databases">
        <title>Genome sequence of the yeast Holleya sinecauda.</title>
        <authorList>
            <person name="Dietrich F.S."/>
        </authorList>
    </citation>
    <scope>NUCLEOTIDE SEQUENCE [LARGE SCALE GENOMIC DNA]</scope>
    <source>
        <strain evidence="13 14">ATCC 58844</strain>
    </source>
</reference>
<feature type="domain" description="GIY-YIG" evidence="12">
    <location>
        <begin position="12"/>
        <end position="95"/>
    </location>
</feature>
<keyword evidence="6 11" id="KW-0378">Hydrolase</keyword>
<dbReference type="CDD" id="cd10455">
    <property type="entry name" value="GIY-YIG_SLX1"/>
    <property type="match status" value="1"/>
</dbReference>
<dbReference type="GO" id="GO:0000724">
    <property type="term" value="P:double-strand break repair via homologous recombination"/>
    <property type="evidence" value="ECO:0007669"/>
    <property type="project" value="TreeGrafter"/>
</dbReference>
<keyword evidence="9 11" id="KW-0234">DNA repair</keyword>
<dbReference type="Pfam" id="PF01541">
    <property type="entry name" value="GIY-YIG"/>
    <property type="match status" value="1"/>
</dbReference>